<evidence type="ECO:0000313" key="2">
    <source>
        <dbReference type="Proteomes" id="UP001642487"/>
    </source>
</evidence>
<evidence type="ECO:0000313" key="1">
    <source>
        <dbReference type="EMBL" id="CAK9316985.1"/>
    </source>
</evidence>
<dbReference type="EMBL" id="OZ021737">
    <property type="protein sequence ID" value="CAK9316985.1"/>
    <property type="molecule type" value="Genomic_DNA"/>
</dbReference>
<dbReference type="Proteomes" id="UP001642487">
    <property type="component" value="Chromosome 3"/>
</dbReference>
<reference evidence="1 2" key="1">
    <citation type="submission" date="2024-03" db="EMBL/GenBank/DDBJ databases">
        <authorList>
            <person name="Gkanogiannis A."/>
            <person name="Becerra Lopez-Lavalle L."/>
        </authorList>
    </citation>
    <scope>NUCLEOTIDE SEQUENCE [LARGE SCALE GENOMIC DNA]</scope>
</reference>
<gene>
    <name evidence="1" type="ORF">CITCOLO1_LOCUS8871</name>
</gene>
<proteinExistence type="predicted"/>
<protein>
    <submittedName>
        <fullName evidence="1">Uncharacterized protein</fullName>
    </submittedName>
</protein>
<name>A0ABP0YDP8_9ROSI</name>
<sequence>MDKVFYECIVCCMATDDVGDEYASDMICGKSSLQNASGDDLLLACSQPFTESRSDTRLSSGM</sequence>
<accession>A0ABP0YDP8</accession>
<organism evidence="1 2">
    <name type="scientific">Citrullus colocynthis</name>
    <name type="common">colocynth</name>
    <dbReference type="NCBI Taxonomy" id="252529"/>
    <lineage>
        <taxon>Eukaryota</taxon>
        <taxon>Viridiplantae</taxon>
        <taxon>Streptophyta</taxon>
        <taxon>Embryophyta</taxon>
        <taxon>Tracheophyta</taxon>
        <taxon>Spermatophyta</taxon>
        <taxon>Magnoliopsida</taxon>
        <taxon>eudicotyledons</taxon>
        <taxon>Gunneridae</taxon>
        <taxon>Pentapetalae</taxon>
        <taxon>rosids</taxon>
        <taxon>fabids</taxon>
        <taxon>Cucurbitales</taxon>
        <taxon>Cucurbitaceae</taxon>
        <taxon>Benincaseae</taxon>
        <taxon>Citrullus</taxon>
    </lineage>
</organism>
<keyword evidence="2" id="KW-1185">Reference proteome</keyword>